<reference evidence="2 3" key="1">
    <citation type="submission" date="2019-05" db="EMBL/GenBank/DDBJ databases">
        <title>Another draft genome of Portunus trituberculatus and its Hox gene families provides insights of decapod evolution.</title>
        <authorList>
            <person name="Jeong J.-H."/>
            <person name="Song I."/>
            <person name="Kim S."/>
            <person name="Choi T."/>
            <person name="Kim D."/>
            <person name="Ryu S."/>
            <person name="Kim W."/>
        </authorList>
    </citation>
    <scope>NUCLEOTIDE SEQUENCE [LARGE SCALE GENOMIC DNA]</scope>
    <source>
        <tissue evidence="2">Muscle</tissue>
    </source>
</reference>
<keyword evidence="3" id="KW-1185">Reference proteome</keyword>
<accession>A0A5B7DIA5</accession>
<dbReference type="EMBL" id="VSRR010000945">
    <property type="protein sequence ID" value="MPC21120.1"/>
    <property type="molecule type" value="Genomic_DNA"/>
</dbReference>
<dbReference type="Proteomes" id="UP000324222">
    <property type="component" value="Unassembled WGS sequence"/>
</dbReference>
<proteinExistence type="predicted"/>
<dbReference type="AlphaFoldDB" id="A0A5B7DIA5"/>
<protein>
    <submittedName>
        <fullName evidence="2">Uncharacterized protein</fullName>
    </submittedName>
</protein>
<feature type="region of interest" description="Disordered" evidence="1">
    <location>
        <begin position="19"/>
        <end position="47"/>
    </location>
</feature>
<organism evidence="2 3">
    <name type="scientific">Portunus trituberculatus</name>
    <name type="common">Swimming crab</name>
    <name type="synonym">Neptunus trituberculatus</name>
    <dbReference type="NCBI Taxonomy" id="210409"/>
    <lineage>
        <taxon>Eukaryota</taxon>
        <taxon>Metazoa</taxon>
        <taxon>Ecdysozoa</taxon>
        <taxon>Arthropoda</taxon>
        <taxon>Crustacea</taxon>
        <taxon>Multicrustacea</taxon>
        <taxon>Malacostraca</taxon>
        <taxon>Eumalacostraca</taxon>
        <taxon>Eucarida</taxon>
        <taxon>Decapoda</taxon>
        <taxon>Pleocyemata</taxon>
        <taxon>Brachyura</taxon>
        <taxon>Eubrachyura</taxon>
        <taxon>Portunoidea</taxon>
        <taxon>Portunidae</taxon>
        <taxon>Portuninae</taxon>
        <taxon>Portunus</taxon>
    </lineage>
</organism>
<feature type="compositionally biased region" description="Polar residues" evidence="1">
    <location>
        <begin position="29"/>
        <end position="47"/>
    </location>
</feature>
<comment type="caution">
    <text evidence="2">The sequence shown here is derived from an EMBL/GenBank/DDBJ whole genome shotgun (WGS) entry which is preliminary data.</text>
</comment>
<evidence type="ECO:0000313" key="3">
    <source>
        <dbReference type="Proteomes" id="UP000324222"/>
    </source>
</evidence>
<gene>
    <name evidence="2" type="ORF">E2C01_014096</name>
</gene>
<name>A0A5B7DIA5_PORTR</name>
<sequence>MLRLVAALRHPEMIIVNSMGQHDPGTSIGGTHTRSPAPTDTLQTPGSPRVTTLPCTPLLQHKKSHICIWSTDLEWFEDLFRRIGWYAVVFDGRDVAGFYGDVLLGLGGIMATAGHFVVPMGKRYPGGARPAHDIAGALGTIDCMLLLMTAVTGCPVTRPEVVVVRGTGCPWPIDVLVAVVAVLVVQFPPASV</sequence>
<evidence type="ECO:0000256" key="1">
    <source>
        <dbReference type="SAM" id="MobiDB-lite"/>
    </source>
</evidence>
<evidence type="ECO:0000313" key="2">
    <source>
        <dbReference type="EMBL" id="MPC21120.1"/>
    </source>
</evidence>